<name>A0ABR8P840_9LACO</name>
<proteinExistence type="predicted"/>
<dbReference type="EMBL" id="QORN01000028">
    <property type="protein sequence ID" value="MBD5806885.1"/>
    <property type="molecule type" value="Genomic_DNA"/>
</dbReference>
<keyword evidence="2" id="KW-1185">Reference proteome</keyword>
<sequence>MERIIKNQPDWDDAINKNFSKFGSTDWSDNVVYLNGTQKDATLPLQWSKKGLGDITMFVIQGYVKLPDISNGQSIDVFNIPGINTTDFQIGSVEDGALEQTYLTPSTNGGTITFKNYSGQDQKAHNARISIIIISNNRN</sequence>
<protein>
    <submittedName>
        <fullName evidence="1">Uncharacterized protein</fullName>
    </submittedName>
</protein>
<accession>A0ABR8P840</accession>
<evidence type="ECO:0000313" key="1">
    <source>
        <dbReference type="EMBL" id="MBD5806885.1"/>
    </source>
</evidence>
<organism evidence="1 2">
    <name type="scientific">Limosilactobacillus walteri</name>
    <dbReference type="NCBI Taxonomy" id="2268022"/>
    <lineage>
        <taxon>Bacteria</taxon>
        <taxon>Bacillati</taxon>
        <taxon>Bacillota</taxon>
        <taxon>Bacilli</taxon>
        <taxon>Lactobacillales</taxon>
        <taxon>Lactobacillaceae</taxon>
        <taxon>Limosilactobacillus</taxon>
    </lineage>
</organism>
<gene>
    <name evidence="1" type="ORF">DTK66_07235</name>
</gene>
<reference evidence="1 2" key="1">
    <citation type="submission" date="2018-07" db="EMBL/GenBank/DDBJ databases">
        <title>Phylogenomic Insights into understanding Host Adaptation of Lactobacillus reuteri by a novel species, Lactobacillus spp. M31.</title>
        <authorList>
            <person name="Sharma S."/>
            <person name="Patil P."/>
            <person name="Korpole S."/>
            <person name="Patil P.B."/>
        </authorList>
    </citation>
    <scope>NUCLEOTIDE SEQUENCE [LARGE SCALE GENOMIC DNA]</scope>
    <source>
        <strain evidence="1 2">M31</strain>
    </source>
</reference>
<comment type="caution">
    <text evidence="1">The sequence shown here is derived from an EMBL/GenBank/DDBJ whole genome shotgun (WGS) entry which is preliminary data.</text>
</comment>
<evidence type="ECO:0000313" key="2">
    <source>
        <dbReference type="Proteomes" id="UP000704341"/>
    </source>
</evidence>
<dbReference type="RefSeq" id="WP_191668241.1">
    <property type="nucleotide sequence ID" value="NZ_QORN01000028.1"/>
</dbReference>
<dbReference type="Proteomes" id="UP000704341">
    <property type="component" value="Unassembled WGS sequence"/>
</dbReference>